<reference evidence="1 4" key="2">
    <citation type="submission" date="2016-10" db="EMBL/GenBank/DDBJ databases">
        <authorList>
            <person name="Varghese N."/>
            <person name="Submissions S."/>
        </authorList>
    </citation>
    <scope>NUCLEOTIDE SEQUENCE [LARGE SCALE GENOMIC DNA]</scope>
    <source>
        <strain evidence="1 4">MAR_2009_60</strain>
    </source>
</reference>
<keyword evidence="4" id="KW-1185">Reference proteome</keyword>
<evidence type="ECO:0000313" key="1">
    <source>
        <dbReference type="EMBL" id="SDT34198.1"/>
    </source>
</evidence>
<dbReference type="Proteomes" id="UP000199574">
    <property type="component" value="Chromosome I"/>
</dbReference>
<gene>
    <name evidence="2" type="ORF">SAMN05192540_1106</name>
    <name evidence="1" type="ORF">SAMN05192545_3455</name>
</gene>
<evidence type="ECO:0000313" key="4">
    <source>
        <dbReference type="Proteomes" id="UP000199574"/>
    </source>
</evidence>
<dbReference type="EMBL" id="FNTB01000001">
    <property type="protein sequence ID" value="SEB62839.1"/>
    <property type="molecule type" value="Genomic_DNA"/>
</dbReference>
<evidence type="ECO:0000313" key="3">
    <source>
        <dbReference type="Proteomes" id="UP000183038"/>
    </source>
</evidence>
<dbReference type="GeneID" id="90591916"/>
<dbReference type="OrthoDB" id="1203134at2"/>
<dbReference type="AlphaFoldDB" id="A0A1H4KWA4"/>
<sequence length="89" mass="10605">MKGLQQIKSEIDQLANNSNKTELEVVDALHKYYFNKAVTAEIKHYKKKTKKVAQITKDLKISHRRFYKILEDKKVEFTKYNKSKDDIEE</sequence>
<name>A0A1H4KWA4_9FLAO</name>
<dbReference type="RefSeq" id="WP_074670753.1">
    <property type="nucleotide sequence ID" value="NZ_FNTB01000001.1"/>
</dbReference>
<protein>
    <submittedName>
        <fullName evidence="2">Uncharacterized protein</fullName>
    </submittedName>
</protein>
<accession>A0A1H4KWA4</accession>
<reference evidence="2 3" key="1">
    <citation type="submission" date="2016-10" db="EMBL/GenBank/DDBJ databases">
        <authorList>
            <person name="de Groot N.N."/>
        </authorList>
    </citation>
    <scope>NUCLEOTIDE SEQUENCE [LARGE SCALE GENOMIC DNA]</scope>
    <source>
        <strain evidence="2 3">MAR_2009_71</strain>
    </source>
</reference>
<dbReference type="Proteomes" id="UP000183038">
    <property type="component" value="Unassembled WGS sequence"/>
</dbReference>
<organism evidence="2 3">
    <name type="scientific">Maribacter dokdonensis</name>
    <dbReference type="NCBI Taxonomy" id="320912"/>
    <lineage>
        <taxon>Bacteria</taxon>
        <taxon>Pseudomonadati</taxon>
        <taxon>Bacteroidota</taxon>
        <taxon>Flavobacteriia</taxon>
        <taxon>Flavobacteriales</taxon>
        <taxon>Flavobacteriaceae</taxon>
        <taxon>Maribacter</taxon>
    </lineage>
</organism>
<evidence type="ECO:0000313" key="2">
    <source>
        <dbReference type="EMBL" id="SEB62839.1"/>
    </source>
</evidence>
<dbReference type="EMBL" id="LT629754">
    <property type="protein sequence ID" value="SDT34198.1"/>
    <property type="molecule type" value="Genomic_DNA"/>
</dbReference>
<proteinExistence type="predicted"/>